<gene>
    <name evidence="5" type="primary">oppF</name>
    <name evidence="5" type="ORF">DSLASN_12840</name>
</gene>
<keyword evidence="2" id="KW-0547">Nucleotide-binding</keyword>
<organism evidence="5 6">
    <name type="scientific">Desulfoluna limicola</name>
    <dbReference type="NCBI Taxonomy" id="2810562"/>
    <lineage>
        <taxon>Bacteria</taxon>
        <taxon>Pseudomonadati</taxon>
        <taxon>Thermodesulfobacteriota</taxon>
        <taxon>Desulfobacteria</taxon>
        <taxon>Desulfobacterales</taxon>
        <taxon>Desulfolunaceae</taxon>
        <taxon>Desulfoluna</taxon>
    </lineage>
</organism>
<dbReference type="CDD" id="cd03257">
    <property type="entry name" value="ABC_NikE_OppD_transporters"/>
    <property type="match status" value="1"/>
</dbReference>
<dbReference type="Pfam" id="PF08352">
    <property type="entry name" value="oligo_HPY"/>
    <property type="match status" value="1"/>
</dbReference>
<keyword evidence="3 5" id="KW-0067">ATP-binding</keyword>
<dbReference type="EMBL" id="AP024488">
    <property type="protein sequence ID" value="BCS95652.1"/>
    <property type="molecule type" value="Genomic_DNA"/>
</dbReference>
<dbReference type="InterPro" id="IPR003439">
    <property type="entry name" value="ABC_transporter-like_ATP-bd"/>
</dbReference>
<dbReference type="RefSeq" id="WP_236891932.1">
    <property type="nucleotide sequence ID" value="NZ_AP024488.1"/>
</dbReference>
<dbReference type="InterPro" id="IPR003593">
    <property type="entry name" value="AAA+_ATPase"/>
</dbReference>
<evidence type="ECO:0000313" key="6">
    <source>
        <dbReference type="Proteomes" id="UP001320148"/>
    </source>
</evidence>
<dbReference type="Proteomes" id="UP001320148">
    <property type="component" value="Chromosome"/>
</dbReference>
<dbReference type="PROSITE" id="PS00211">
    <property type="entry name" value="ABC_TRANSPORTER_1"/>
    <property type="match status" value="1"/>
</dbReference>
<name>A0ABM7PDF4_9BACT</name>
<dbReference type="SUPFAM" id="SSF52540">
    <property type="entry name" value="P-loop containing nucleoside triphosphate hydrolases"/>
    <property type="match status" value="1"/>
</dbReference>
<dbReference type="InterPro" id="IPR027417">
    <property type="entry name" value="P-loop_NTPase"/>
</dbReference>
<dbReference type="InterPro" id="IPR050319">
    <property type="entry name" value="ABC_transp_ATP-bind"/>
</dbReference>
<dbReference type="SMART" id="SM00382">
    <property type="entry name" value="AAA"/>
    <property type="match status" value="1"/>
</dbReference>
<evidence type="ECO:0000256" key="1">
    <source>
        <dbReference type="ARBA" id="ARBA00022448"/>
    </source>
</evidence>
<evidence type="ECO:0000259" key="4">
    <source>
        <dbReference type="PROSITE" id="PS50893"/>
    </source>
</evidence>
<protein>
    <submittedName>
        <fullName evidence="5">Peptide ABC transporter ATP-binding protein</fullName>
    </submittedName>
</protein>
<evidence type="ECO:0000256" key="3">
    <source>
        <dbReference type="ARBA" id="ARBA00022840"/>
    </source>
</evidence>
<dbReference type="PANTHER" id="PTHR43776">
    <property type="entry name" value="TRANSPORT ATP-BINDING PROTEIN"/>
    <property type="match status" value="1"/>
</dbReference>
<dbReference type="InterPro" id="IPR013563">
    <property type="entry name" value="Oligopep_ABC_C"/>
</dbReference>
<dbReference type="PROSITE" id="PS50893">
    <property type="entry name" value="ABC_TRANSPORTER_2"/>
    <property type="match status" value="1"/>
</dbReference>
<keyword evidence="6" id="KW-1185">Reference proteome</keyword>
<accession>A0ABM7PDF4</accession>
<proteinExistence type="predicted"/>
<keyword evidence="1" id="KW-0813">Transport</keyword>
<sequence length="325" mass="35937">MRSDVLTIKGLKVWFPVKRGILKRTVGHVKAVDGVSLSLPRGKTLGLVGESGCGKTTLAKACVRLVPAMEGEVKVVGKDILTEGGASLRKLRAQIQMIFQDPFSSLDPKMTVGNIIGEPIRFHRPEEDAVALVHHYMEVTGLRKEAFNRYPHEFSGGQRQRIGIARALATNPAVVVCDEPVSALDVSIQARVLNLMKRLQKEMNLSYLFISHDLSVIRHIADEVAVMYLGHIVERFPADSIAKGTLHPYTQALISSIPIPEPGRRLDDSVLEGETPSPMDAPAGCTFQTRCPHRTELCVATRPVLESVDEHHEVACHHWREWSRG</sequence>
<dbReference type="Gene3D" id="3.40.50.300">
    <property type="entry name" value="P-loop containing nucleotide triphosphate hydrolases"/>
    <property type="match status" value="1"/>
</dbReference>
<reference evidence="5 6" key="1">
    <citation type="submission" date="2021-02" db="EMBL/GenBank/DDBJ databases">
        <title>Complete genome of Desulfoluna sp. strain ASN36.</title>
        <authorList>
            <person name="Takahashi A."/>
            <person name="Kojima H."/>
            <person name="Fukui M."/>
        </authorList>
    </citation>
    <scope>NUCLEOTIDE SEQUENCE [LARGE SCALE GENOMIC DNA]</scope>
    <source>
        <strain evidence="5 6">ASN36</strain>
    </source>
</reference>
<dbReference type="Pfam" id="PF00005">
    <property type="entry name" value="ABC_tran"/>
    <property type="match status" value="1"/>
</dbReference>
<feature type="domain" description="ABC transporter" evidence="4">
    <location>
        <begin position="17"/>
        <end position="254"/>
    </location>
</feature>
<dbReference type="GO" id="GO:0005524">
    <property type="term" value="F:ATP binding"/>
    <property type="evidence" value="ECO:0007669"/>
    <property type="project" value="UniProtKB-KW"/>
</dbReference>
<dbReference type="InterPro" id="IPR017871">
    <property type="entry name" value="ABC_transporter-like_CS"/>
</dbReference>
<evidence type="ECO:0000256" key="2">
    <source>
        <dbReference type="ARBA" id="ARBA00022741"/>
    </source>
</evidence>
<evidence type="ECO:0000313" key="5">
    <source>
        <dbReference type="EMBL" id="BCS95652.1"/>
    </source>
</evidence>
<dbReference type="NCBIfam" id="TIGR01727">
    <property type="entry name" value="oligo_HPY"/>
    <property type="match status" value="1"/>
</dbReference>